<sequence>MSHCISLHLSMATCVSPCPLFLSLRVSPCFLLSPNVFPCLPMSPWRARVCTATAQGCGVPSYPPIESRVVNGVEARPNSWPWQISLQYLSSGSWYHTCGGTLIDPQWVLTAAHCISSRTYRVAVGEHILTVEEGGDEYHDVDHITVHAGWNSNNVAGGNDIALIRLVKPVTLTNKVQLSCLPPAGLVLPNNYVCYITGWGRIATGGALPDALQQANLPVVDHATCSQPSWWSSTVQTNMVCAGGDGYDAGCNGDSGGPLNCINSAGKWEVHGIASFVSSMGCNYIRKPTVFTRVSAFNDWIDSVSVTGGYWENLGTPPPTKSPTPPQQSLLRFVVMRTYAAQTLDSKPIIYQ</sequence>
<feature type="chain" id="PRO_5042572660" evidence="3">
    <location>
        <begin position="18"/>
        <end position="352"/>
    </location>
</feature>
<dbReference type="GO" id="GO:0006508">
    <property type="term" value="P:proteolysis"/>
    <property type="evidence" value="ECO:0007669"/>
    <property type="project" value="UniProtKB-KW"/>
</dbReference>
<dbReference type="Proteomes" id="UP001318040">
    <property type="component" value="Chromosome 39"/>
</dbReference>
<organism evidence="5 6">
    <name type="scientific">Petromyzon marinus</name>
    <name type="common">Sea lamprey</name>
    <dbReference type="NCBI Taxonomy" id="7757"/>
    <lineage>
        <taxon>Eukaryota</taxon>
        <taxon>Metazoa</taxon>
        <taxon>Chordata</taxon>
        <taxon>Craniata</taxon>
        <taxon>Vertebrata</taxon>
        <taxon>Cyclostomata</taxon>
        <taxon>Hyperoartia</taxon>
        <taxon>Petromyzontiformes</taxon>
        <taxon>Petromyzontidae</taxon>
        <taxon>Petromyzon</taxon>
    </lineage>
</organism>
<evidence type="ECO:0000256" key="1">
    <source>
        <dbReference type="ARBA" id="ARBA00023157"/>
    </source>
</evidence>
<dbReference type="SMART" id="SM00020">
    <property type="entry name" value="Tryp_SPc"/>
    <property type="match status" value="1"/>
</dbReference>
<reference evidence="6" key="1">
    <citation type="submission" date="2025-08" db="UniProtKB">
        <authorList>
            <consortium name="RefSeq"/>
        </authorList>
    </citation>
    <scope>IDENTIFICATION</scope>
    <source>
        <tissue evidence="6">Sperm</tissue>
    </source>
</reference>
<dbReference type="InterPro" id="IPR050850">
    <property type="entry name" value="Peptidase_S1_Elastase_sf"/>
</dbReference>
<dbReference type="InterPro" id="IPR033116">
    <property type="entry name" value="TRYPSIN_SER"/>
</dbReference>
<keyword evidence="2" id="KW-0378">Hydrolase</keyword>
<dbReference type="SUPFAM" id="SSF50494">
    <property type="entry name" value="Trypsin-like serine proteases"/>
    <property type="match status" value="1"/>
</dbReference>
<evidence type="ECO:0000313" key="5">
    <source>
        <dbReference type="Proteomes" id="UP001318040"/>
    </source>
</evidence>
<dbReference type="PRINTS" id="PR00722">
    <property type="entry name" value="CHYMOTRYPSIN"/>
</dbReference>
<dbReference type="InterPro" id="IPR001314">
    <property type="entry name" value="Peptidase_S1A"/>
</dbReference>
<keyword evidence="3" id="KW-0732">Signal</keyword>
<dbReference type="CDD" id="cd00190">
    <property type="entry name" value="Tryp_SPc"/>
    <property type="match status" value="1"/>
</dbReference>
<dbReference type="PANTHER" id="PTHR24257:SF17">
    <property type="match status" value="1"/>
</dbReference>
<dbReference type="GO" id="GO:0004252">
    <property type="term" value="F:serine-type endopeptidase activity"/>
    <property type="evidence" value="ECO:0007669"/>
    <property type="project" value="InterPro"/>
</dbReference>
<name>A0AAJ7X757_PETMA</name>
<accession>A0AAJ7X757</accession>
<dbReference type="InterPro" id="IPR043504">
    <property type="entry name" value="Peptidase_S1_PA_chymotrypsin"/>
</dbReference>
<evidence type="ECO:0000259" key="4">
    <source>
        <dbReference type="PROSITE" id="PS50240"/>
    </source>
</evidence>
<dbReference type="Pfam" id="PF00089">
    <property type="entry name" value="Trypsin"/>
    <property type="match status" value="1"/>
</dbReference>
<dbReference type="RefSeq" id="XP_032824014.1">
    <property type="nucleotide sequence ID" value="XM_032968123.1"/>
</dbReference>
<dbReference type="InterPro" id="IPR001254">
    <property type="entry name" value="Trypsin_dom"/>
</dbReference>
<keyword evidence="2" id="KW-0720">Serine protease</keyword>
<evidence type="ECO:0000256" key="3">
    <source>
        <dbReference type="SAM" id="SignalP"/>
    </source>
</evidence>
<dbReference type="PROSITE" id="PS50240">
    <property type="entry name" value="TRYPSIN_DOM"/>
    <property type="match status" value="1"/>
</dbReference>
<evidence type="ECO:0000313" key="6">
    <source>
        <dbReference type="RefSeq" id="XP_032824014.1"/>
    </source>
</evidence>
<keyword evidence="5" id="KW-1185">Reference proteome</keyword>
<dbReference type="PROSITE" id="PS00134">
    <property type="entry name" value="TRYPSIN_HIS"/>
    <property type="match status" value="1"/>
</dbReference>
<dbReference type="FunFam" id="2.40.10.10:FF:000280">
    <property type="match status" value="1"/>
</dbReference>
<feature type="signal peptide" evidence="3">
    <location>
        <begin position="1"/>
        <end position="17"/>
    </location>
</feature>
<dbReference type="PROSITE" id="PS00135">
    <property type="entry name" value="TRYPSIN_SER"/>
    <property type="match status" value="1"/>
</dbReference>
<protein>
    <submittedName>
        <fullName evidence="6">Chymotrypsin-like elastase family member 2A</fullName>
    </submittedName>
</protein>
<proteinExistence type="predicted"/>
<dbReference type="InterPro" id="IPR018114">
    <property type="entry name" value="TRYPSIN_HIS"/>
</dbReference>
<dbReference type="AlphaFoldDB" id="A0AAJ7X757"/>
<keyword evidence="2" id="KW-0645">Protease</keyword>
<dbReference type="FunFam" id="2.40.10.10:FF:000004">
    <property type="entry name" value="Tryptase gamma 1"/>
    <property type="match status" value="1"/>
</dbReference>
<feature type="domain" description="Peptidase S1" evidence="4">
    <location>
        <begin position="69"/>
        <end position="306"/>
    </location>
</feature>
<gene>
    <name evidence="6" type="primary">LOC116950411</name>
</gene>
<dbReference type="KEGG" id="pmrn:116950411"/>
<evidence type="ECO:0000256" key="2">
    <source>
        <dbReference type="RuleBase" id="RU363034"/>
    </source>
</evidence>
<dbReference type="Gene3D" id="2.40.10.10">
    <property type="entry name" value="Trypsin-like serine proteases"/>
    <property type="match status" value="2"/>
</dbReference>
<keyword evidence="1" id="KW-1015">Disulfide bond</keyword>
<dbReference type="InterPro" id="IPR009003">
    <property type="entry name" value="Peptidase_S1_PA"/>
</dbReference>
<dbReference type="GO" id="GO:0005615">
    <property type="term" value="C:extracellular space"/>
    <property type="evidence" value="ECO:0007669"/>
    <property type="project" value="TreeGrafter"/>
</dbReference>
<dbReference type="PANTHER" id="PTHR24257">
    <property type="entry name" value="CHYMOTRYPSIN-LIKE ELASTASE FAMILY MEMBER"/>
    <property type="match status" value="1"/>
</dbReference>